<dbReference type="SUPFAM" id="SSF53448">
    <property type="entry name" value="Nucleotide-diphospho-sugar transferases"/>
    <property type="match status" value="1"/>
</dbReference>
<dbReference type="Proteomes" id="UP000011528">
    <property type="component" value="Unassembled WGS sequence"/>
</dbReference>
<dbReference type="PANTHER" id="PTHR43685:SF5">
    <property type="entry name" value="GLYCOSYLTRANSFERASE EPSE-RELATED"/>
    <property type="match status" value="1"/>
</dbReference>
<dbReference type="InterPro" id="IPR029044">
    <property type="entry name" value="Nucleotide-diphossugar_trans"/>
</dbReference>
<dbReference type="InterPro" id="IPR001173">
    <property type="entry name" value="Glyco_trans_2-like"/>
</dbReference>
<accession>M0PR95</accession>
<dbReference type="AlphaFoldDB" id="M0PR95"/>
<proteinExistence type="inferred from homology"/>
<organism evidence="5 6">
    <name type="scientific">Halorubrum distributum JCM 13916</name>
    <dbReference type="NCBI Taxonomy" id="1230455"/>
    <lineage>
        <taxon>Archaea</taxon>
        <taxon>Methanobacteriati</taxon>
        <taxon>Methanobacteriota</taxon>
        <taxon>Stenosarchaea group</taxon>
        <taxon>Halobacteria</taxon>
        <taxon>Halobacteriales</taxon>
        <taxon>Haloferacaceae</taxon>
        <taxon>Halorubrum</taxon>
        <taxon>Halorubrum distributum group</taxon>
    </lineage>
</organism>
<dbReference type="GO" id="GO:0016757">
    <property type="term" value="F:glycosyltransferase activity"/>
    <property type="evidence" value="ECO:0007669"/>
    <property type="project" value="UniProtKB-KW"/>
</dbReference>
<evidence type="ECO:0000313" key="6">
    <source>
        <dbReference type="Proteomes" id="UP000011528"/>
    </source>
</evidence>
<evidence type="ECO:0000256" key="1">
    <source>
        <dbReference type="ARBA" id="ARBA00006739"/>
    </source>
</evidence>
<dbReference type="PANTHER" id="PTHR43685">
    <property type="entry name" value="GLYCOSYLTRANSFERASE"/>
    <property type="match status" value="1"/>
</dbReference>
<evidence type="ECO:0000313" key="5">
    <source>
        <dbReference type="EMBL" id="EMA72084.1"/>
    </source>
</evidence>
<dbReference type="Gene3D" id="3.90.550.10">
    <property type="entry name" value="Spore Coat Polysaccharide Biosynthesis Protein SpsA, Chain A"/>
    <property type="match status" value="1"/>
</dbReference>
<dbReference type="EMBL" id="AOJJ01000034">
    <property type="protein sequence ID" value="EMA72084.1"/>
    <property type="molecule type" value="Genomic_DNA"/>
</dbReference>
<evidence type="ECO:0000259" key="4">
    <source>
        <dbReference type="Pfam" id="PF00535"/>
    </source>
</evidence>
<protein>
    <submittedName>
        <fullName evidence="5">Glycosyl transferase family protein</fullName>
    </submittedName>
</protein>
<name>M0PR95_9EURY</name>
<evidence type="ECO:0000256" key="3">
    <source>
        <dbReference type="ARBA" id="ARBA00022679"/>
    </source>
</evidence>
<evidence type="ECO:0000256" key="2">
    <source>
        <dbReference type="ARBA" id="ARBA00022676"/>
    </source>
</evidence>
<sequence length="267" mass="30953">MIERNESGLPSALNRGIREADGEYIARQDADDRSHPERFERQIEDLQEDKSIALLGTGAILEYADGRRSRRHVLESVTRSQLLTGNRFIHGSVLMRRSAVEDVGGYDENFRYTEDYDLWLRIVENNSVKNINKPLYRLRMRDSSIYGSALKEVLLYGEFARLRATGQVTEEQQSVFRDGNVDQLYQQLSKQQKRDIHTGLLLEHIRYGNKFAARKEAKKALKLGTSVITLLLLVITYTPRAAQRFVLFIGRFKKNSWVMYQNLYSSR</sequence>
<reference evidence="5 6" key="1">
    <citation type="journal article" date="2014" name="PLoS Genet.">
        <title>Phylogenetically driven sequencing of extremely halophilic archaea reveals strategies for static and dynamic osmo-response.</title>
        <authorList>
            <person name="Becker E.A."/>
            <person name="Seitzer P.M."/>
            <person name="Tritt A."/>
            <person name="Larsen D."/>
            <person name="Krusor M."/>
            <person name="Yao A.I."/>
            <person name="Wu D."/>
            <person name="Madern D."/>
            <person name="Eisen J.A."/>
            <person name="Darling A.E."/>
            <person name="Facciotti M.T."/>
        </authorList>
    </citation>
    <scope>NUCLEOTIDE SEQUENCE [LARGE SCALE GENOMIC DNA]</scope>
    <source>
        <strain evidence="5 6">JCM 13916</strain>
    </source>
</reference>
<feature type="domain" description="Glycosyltransferase 2-like" evidence="4">
    <location>
        <begin position="3"/>
        <end position="103"/>
    </location>
</feature>
<gene>
    <name evidence="5" type="ORF">C462_03303</name>
</gene>
<dbReference type="InterPro" id="IPR050834">
    <property type="entry name" value="Glycosyltransf_2"/>
</dbReference>
<dbReference type="Pfam" id="PF00535">
    <property type="entry name" value="Glycos_transf_2"/>
    <property type="match status" value="1"/>
</dbReference>
<dbReference type="STRING" id="1230455.C462_03303"/>
<keyword evidence="3 5" id="KW-0808">Transferase</keyword>
<keyword evidence="2" id="KW-0328">Glycosyltransferase</keyword>
<comment type="similarity">
    <text evidence="1">Belongs to the glycosyltransferase 2 family.</text>
</comment>
<comment type="caution">
    <text evidence="5">The sequence shown here is derived from an EMBL/GenBank/DDBJ whole genome shotgun (WGS) entry which is preliminary data.</text>
</comment>